<keyword evidence="5" id="KW-1185">Reference proteome</keyword>
<dbReference type="RefSeq" id="WP_128948703.1">
    <property type="nucleotide sequence ID" value="NZ_CP030053.1"/>
</dbReference>
<reference evidence="2 4" key="1">
    <citation type="submission" date="2018-06" db="EMBL/GenBank/DDBJ databases">
        <title>Comparative genomics of rhizobia nodulating Arachis hypogaea in China.</title>
        <authorList>
            <person name="Li Y."/>
        </authorList>
    </citation>
    <scope>NUCLEOTIDE SEQUENCE [LARGE SCALE GENOMIC DNA]</scope>
    <source>
        <strain evidence="2 4">CCBAU 51670</strain>
    </source>
</reference>
<dbReference type="SUPFAM" id="SSF54975">
    <property type="entry name" value="Acylphosphatase/BLUF domain-like"/>
    <property type="match status" value="1"/>
</dbReference>
<reference evidence="3 5" key="2">
    <citation type="submission" date="2018-10" db="EMBL/GenBank/DDBJ databases">
        <title>Bradyrhizobium sp. nov., effective nodules isolated from peanut in China.</title>
        <authorList>
            <person name="Li Y."/>
        </authorList>
    </citation>
    <scope>NUCLEOTIDE SEQUENCE [LARGE SCALE GENOMIC DNA]</scope>
    <source>
        <strain evidence="3 5">CCBAU 53426</strain>
    </source>
</reference>
<name>A0AAE5WVJ2_9BRAD</name>
<evidence type="ECO:0000313" key="3">
    <source>
        <dbReference type="EMBL" id="RXH17996.1"/>
    </source>
</evidence>
<protein>
    <submittedName>
        <fullName evidence="3">BLUF domain-containing protein</fullName>
    </submittedName>
    <submittedName>
        <fullName evidence="2">Blue light sensor protein</fullName>
    </submittedName>
</protein>
<dbReference type="Pfam" id="PF04940">
    <property type="entry name" value="BLUF"/>
    <property type="match status" value="1"/>
</dbReference>
<dbReference type="InterPro" id="IPR036046">
    <property type="entry name" value="Acylphosphatase-like_dom_sf"/>
</dbReference>
<dbReference type="AlphaFoldDB" id="A0AAE5WVJ2"/>
<dbReference type="SMART" id="SM01034">
    <property type="entry name" value="BLUF"/>
    <property type="match status" value="1"/>
</dbReference>
<dbReference type="GO" id="GO:0071949">
    <property type="term" value="F:FAD binding"/>
    <property type="evidence" value="ECO:0007669"/>
    <property type="project" value="InterPro"/>
</dbReference>
<evidence type="ECO:0000313" key="5">
    <source>
        <dbReference type="Proteomes" id="UP000290401"/>
    </source>
</evidence>
<evidence type="ECO:0000313" key="2">
    <source>
        <dbReference type="EMBL" id="QAU43905.1"/>
    </source>
</evidence>
<evidence type="ECO:0000259" key="1">
    <source>
        <dbReference type="PROSITE" id="PS50925"/>
    </source>
</evidence>
<dbReference type="PROSITE" id="PS50925">
    <property type="entry name" value="BLUF"/>
    <property type="match status" value="1"/>
</dbReference>
<dbReference type="InterPro" id="IPR007024">
    <property type="entry name" value="BLUF_domain"/>
</dbReference>
<evidence type="ECO:0000313" key="4">
    <source>
        <dbReference type="Proteomes" id="UP000288972"/>
    </source>
</evidence>
<dbReference type="Proteomes" id="UP000288972">
    <property type="component" value="Chromosome"/>
</dbReference>
<accession>A0AAE5WVJ2</accession>
<dbReference type="EMBL" id="RDQZ01000001">
    <property type="protein sequence ID" value="RXH17996.1"/>
    <property type="molecule type" value="Genomic_DNA"/>
</dbReference>
<dbReference type="GO" id="GO:0009882">
    <property type="term" value="F:blue light photoreceptor activity"/>
    <property type="evidence" value="ECO:0007669"/>
    <property type="project" value="InterPro"/>
</dbReference>
<dbReference type="EMBL" id="CP030053">
    <property type="protein sequence ID" value="QAU43905.1"/>
    <property type="molecule type" value="Genomic_DNA"/>
</dbReference>
<organism evidence="2 4">
    <name type="scientific">Bradyrhizobium guangzhouense</name>
    <dbReference type="NCBI Taxonomy" id="1325095"/>
    <lineage>
        <taxon>Bacteria</taxon>
        <taxon>Pseudomonadati</taxon>
        <taxon>Pseudomonadota</taxon>
        <taxon>Alphaproteobacteria</taxon>
        <taxon>Hyphomicrobiales</taxon>
        <taxon>Nitrobacteraceae</taxon>
        <taxon>Bradyrhizobium</taxon>
    </lineage>
</organism>
<sequence length="130" mass="14324">MFSTWVYVSSSLLGESADGEIANIRSIAETRNAELGLTGVLMFSGRHFAQFLEGPDEKLAVMKASICRDRRHADIRTLATPAIKQRRYGGWALAYSGRATAIDRVLSDAVREQDVGELLDYMDHFVSGLG</sequence>
<dbReference type="Gene3D" id="3.30.70.100">
    <property type="match status" value="1"/>
</dbReference>
<dbReference type="KEGG" id="bgz:XH91_00065"/>
<gene>
    <name evidence="3" type="ORF">EAS56_02725</name>
    <name evidence="2" type="ORF">XH91_00065</name>
</gene>
<feature type="domain" description="BLUF" evidence="1">
    <location>
        <begin position="2"/>
        <end position="94"/>
    </location>
</feature>
<dbReference type="Proteomes" id="UP000290401">
    <property type="component" value="Unassembled WGS sequence"/>
</dbReference>
<proteinExistence type="predicted"/>